<dbReference type="Proteomes" id="UP000008782">
    <property type="component" value="Unassembled WGS sequence"/>
</dbReference>
<dbReference type="RefSeq" id="XP_008093016.1">
    <property type="nucleotide sequence ID" value="XM_008094825.1"/>
</dbReference>
<dbReference type="GeneID" id="24409505"/>
<feature type="non-terminal residue" evidence="1">
    <location>
        <position position="1"/>
    </location>
</feature>
<name>E3QDQ8_COLGM</name>
<dbReference type="HOGENOM" id="CLU_1901172_0_0_1"/>
<evidence type="ECO:0000313" key="2">
    <source>
        <dbReference type="Proteomes" id="UP000008782"/>
    </source>
</evidence>
<accession>E3QDQ8</accession>
<proteinExistence type="predicted"/>
<protein>
    <submittedName>
        <fullName evidence="1">Uncharacterized protein</fullName>
    </submittedName>
</protein>
<dbReference type="VEuPathDB" id="FungiDB:GLRG_04140"/>
<sequence>CTVFDTNNGTASRSLSCGQEPNTQCYYRAALLLDGPSTDSSLVCACCSLQNVWAAYQPDIHSSLAGRVTAGHVDWPPLRREGSFGVQGGFPAQKLGVGSSLTNEQTIEYWPEGRARLVIPKVWESRHRRDREVL</sequence>
<reference evidence="2" key="1">
    <citation type="journal article" date="2012" name="Nat. Genet.">
        <title>Lifestyle transitions in plant pathogenic Colletotrichum fungi deciphered by genome and transcriptome analyses.</title>
        <authorList>
            <person name="O'Connell R.J."/>
            <person name="Thon M.R."/>
            <person name="Hacquard S."/>
            <person name="Amyotte S.G."/>
            <person name="Kleemann J."/>
            <person name="Torres M.F."/>
            <person name="Damm U."/>
            <person name="Buiate E.A."/>
            <person name="Epstein L."/>
            <person name="Alkan N."/>
            <person name="Altmueller J."/>
            <person name="Alvarado-Balderrama L."/>
            <person name="Bauser C.A."/>
            <person name="Becker C."/>
            <person name="Birren B.W."/>
            <person name="Chen Z."/>
            <person name="Choi J."/>
            <person name="Crouch J.A."/>
            <person name="Duvick J.P."/>
            <person name="Farman M.A."/>
            <person name="Gan P."/>
            <person name="Heiman D."/>
            <person name="Henrissat B."/>
            <person name="Howard R.J."/>
            <person name="Kabbage M."/>
            <person name="Koch C."/>
            <person name="Kracher B."/>
            <person name="Kubo Y."/>
            <person name="Law A.D."/>
            <person name="Lebrun M.-H."/>
            <person name="Lee Y.-H."/>
            <person name="Miyara I."/>
            <person name="Moore N."/>
            <person name="Neumann U."/>
            <person name="Nordstroem K."/>
            <person name="Panaccione D.G."/>
            <person name="Panstruga R."/>
            <person name="Place M."/>
            <person name="Proctor R.H."/>
            <person name="Prusky D."/>
            <person name="Rech G."/>
            <person name="Reinhardt R."/>
            <person name="Rollins J.A."/>
            <person name="Rounsley S."/>
            <person name="Schardl C.L."/>
            <person name="Schwartz D.C."/>
            <person name="Shenoy N."/>
            <person name="Shirasu K."/>
            <person name="Sikhakolli U.R."/>
            <person name="Stueber K."/>
            <person name="Sukno S.A."/>
            <person name="Sweigard J.A."/>
            <person name="Takano Y."/>
            <person name="Takahara H."/>
            <person name="Trail F."/>
            <person name="van der Does H.C."/>
            <person name="Voll L.M."/>
            <person name="Will I."/>
            <person name="Young S."/>
            <person name="Zeng Q."/>
            <person name="Zhang J."/>
            <person name="Zhou S."/>
            <person name="Dickman M.B."/>
            <person name="Schulze-Lefert P."/>
            <person name="Ver Loren van Themaat E."/>
            <person name="Ma L.-J."/>
            <person name="Vaillancourt L.J."/>
        </authorList>
    </citation>
    <scope>NUCLEOTIDE SEQUENCE [LARGE SCALE GENOMIC DNA]</scope>
    <source>
        <strain evidence="2">M1.001 / M2 / FGSC 10212</strain>
    </source>
</reference>
<dbReference type="EMBL" id="GG697343">
    <property type="protein sequence ID" value="EFQ28996.1"/>
    <property type="molecule type" value="Genomic_DNA"/>
</dbReference>
<gene>
    <name evidence="1" type="ORF">GLRG_04140</name>
</gene>
<dbReference type="AlphaFoldDB" id="E3QDQ8"/>
<evidence type="ECO:0000313" key="1">
    <source>
        <dbReference type="EMBL" id="EFQ28996.1"/>
    </source>
</evidence>
<organism evidence="2">
    <name type="scientific">Colletotrichum graminicola (strain M1.001 / M2 / FGSC 10212)</name>
    <name type="common">Maize anthracnose fungus</name>
    <name type="synonym">Glomerella graminicola</name>
    <dbReference type="NCBI Taxonomy" id="645133"/>
    <lineage>
        <taxon>Eukaryota</taxon>
        <taxon>Fungi</taxon>
        <taxon>Dikarya</taxon>
        <taxon>Ascomycota</taxon>
        <taxon>Pezizomycotina</taxon>
        <taxon>Sordariomycetes</taxon>
        <taxon>Hypocreomycetidae</taxon>
        <taxon>Glomerellales</taxon>
        <taxon>Glomerellaceae</taxon>
        <taxon>Colletotrichum</taxon>
        <taxon>Colletotrichum graminicola species complex</taxon>
    </lineage>
</organism>
<keyword evidence="2" id="KW-1185">Reference proteome</keyword>